<dbReference type="RefSeq" id="WP_067257902.1">
    <property type="nucleotide sequence ID" value="NZ_LWMW01000054.1"/>
</dbReference>
<feature type="transmembrane region" description="Helical" evidence="1">
    <location>
        <begin position="163"/>
        <end position="183"/>
    </location>
</feature>
<protein>
    <recommendedName>
        <fullName evidence="4">DUF4013 domain-containing protein</fullName>
    </recommendedName>
</protein>
<reference evidence="2 3" key="1">
    <citation type="submission" date="2016-04" db="EMBL/GenBank/DDBJ databases">
        <title>Genome sequence of Methanobrevibacter cuticularis DSM 11139.</title>
        <authorList>
            <person name="Poehlein A."/>
            <person name="Seedorf H."/>
            <person name="Daniel R."/>
        </authorList>
    </citation>
    <scope>NUCLEOTIDE SEQUENCE [LARGE SCALE GENOMIC DNA]</scope>
    <source>
        <strain evidence="2 3">DSM 11139</strain>
    </source>
</reference>
<feature type="transmembrane region" description="Helical" evidence="1">
    <location>
        <begin position="49"/>
        <end position="70"/>
    </location>
</feature>
<evidence type="ECO:0000313" key="3">
    <source>
        <dbReference type="Proteomes" id="UP000077275"/>
    </source>
</evidence>
<evidence type="ECO:0008006" key="4">
    <source>
        <dbReference type="Google" id="ProtNLM"/>
    </source>
</evidence>
<keyword evidence="3" id="KW-1185">Reference proteome</keyword>
<dbReference type="EMBL" id="LWMW01000054">
    <property type="protein sequence ID" value="KZX17240.1"/>
    <property type="molecule type" value="Genomic_DNA"/>
</dbReference>
<dbReference type="Pfam" id="PF13197">
    <property type="entry name" value="DUF4013"/>
    <property type="match status" value="1"/>
</dbReference>
<organism evidence="2 3">
    <name type="scientific">Methanobrevibacter cuticularis</name>
    <dbReference type="NCBI Taxonomy" id="47311"/>
    <lineage>
        <taxon>Archaea</taxon>
        <taxon>Methanobacteriati</taxon>
        <taxon>Methanobacteriota</taxon>
        <taxon>Methanomada group</taxon>
        <taxon>Methanobacteria</taxon>
        <taxon>Methanobacteriales</taxon>
        <taxon>Methanobacteriaceae</taxon>
        <taxon>Methanobrevibacter</taxon>
    </lineage>
</organism>
<keyword evidence="1" id="KW-0812">Transmembrane</keyword>
<keyword evidence="1" id="KW-1133">Transmembrane helix</keyword>
<dbReference type="InterPro" id="IPR025098">
    <property type="entry name" value="DUF4013"/>
</dbReference>
<dbReference type="PRINTS" id="PR00173">
    <property type="entry name" value="EDTRNSPORT"/>
</dbReference>
<evidence type="ECO:0000256" key="1">
    <source>
        <dbReference type="SAM" id="Phobius"/>
    </source>
</evidence>
<dbReference type="PATRIC" id="fig|47311.3.peg.317"/>
<feature type="transmembrane region" description="Helical" evidence="1">
    <location>
        <begin position="215"/>
        <end position="238"/>
    </location>
</feature>
<evidence type="ECO:0000313" key="2">
    <source>
        <dbReference type="EMBL" id="KZX17240.1"/>
    </source>
</evidence>
<accession>A0A166F215</accession>
<sequence length="273" mass="30303">MDITSIFKDSLTYPTKDWGKVLTLGLLLLGCFILFALTFVAAILSQTQYLTTIILGIITLVFGIIVGLIYNGYGLSITRETIIDRGANVENLPYFKWLKNIVDGLKVFVLHVVYMIIPIAIGIILAYALGLFSDMVTFNQIVNSSNYTSMTGGDLVGLQTNYVLVQLVYGILSVIFTLFAIIARARLAETGKLASIIQFSEILDTIGKIKWGNYIVWYILLMIITVVISFIAGLLLIIPILGFVIYSLIVIPFLLLFTSRAVGLIYNESKNFE</sequence>
<name>A0A166F215_9EURY</name>
<gene>
    <name evidence="2" type="ORF">MBCUT_02870</name>
</gene>
<feature type="transmembrane region" description="Helical" evidence="1">
    <location>
        <begin position="244"/>
        <end position="266"/>
    </location>
</feature>
<feature type="transmembrane region" description="Helical" evidence="1">
    <location>
        <begin position="21"/>
        <end position="43"/>
    </location>
</feature>
<dbReference type="Proteomes" id="UP000077275">
    <property type="component" value="Unassembled WGS sequence"/>
</dbReference>
<dbReference type="OrthoDB" id="82620at2157"/>
<keyword evidence="1" id="KW-0472">Membrane</keyword>
<feature type="transmembrane region" description="Helical" evidence="1">
    <location>
        <begin position="107"/>
        <end position="129"/>
    </location>
</feature>
<dbReference type="AlphaFoldDB" id="A0A166F215"/>
<comment type="caution">
    <text evidence="2">The sequence shown here is derived from an EMBL/GenBank/DDBJ whole genome shotgun (WGS) entry which is preliminary data.</text>
</comment>
<proteinExistence type="predicted"/>